<sequence>MFIQSSAFKQVQLSCPDKCSRDHAYFGQSSELTGFCIAFATFSMPLPHRFLKMLATDFHYRKQDMKGQSQRKKSNTIQRQHIMPASSAMRPAFQITALPSPNPALISVSTISFQRLYSPSRSAINTKPRQRRGLLLHFPIHGSG</sequence>
<dbReference type="RefSeq" id="WP_374830368.1">
    <property type="nucleotide sequence ID" value="NZ_JBHEEZ010000004.1"/>
</dbReference>
<accession>A0ABV9H7M5</accession>
<organism evidence="1 2">
    <name type="scientific">Daeguia caeni</name>
    <dbReference type="NCBI Taxonomy" id="439612"/>
    <lineage>
        <taxon>Bacteria</taxon>
        <taxon>Pseudomonadati</taxon>
        <taxon>Pseudomonadota</taxon>
        <taxon>Alphaproteobacteria</taxon>
        <taxon>Hyphomicrobiales</taxon>
        <taxon>Brucellaceae</taxon>
        <taxon>Daeguia</taxon>
    </lineage>
</organism>
<dbReference type="Proteomes" id="UP001596042">
    <property type="component" value="Unassembled WGS sequence"/>
</dbReference>
<evidence type="ECO:0000313" key="1">
    <source>
        <dbReference type="EMBL" id="MFC4624950.1"/>
    </source>
</evidence>
<keyword evidence="2" id="KW-1185">Reference proteome</keyword>
<comment type="caution">
    <text evidence="1">The sequence shown here is derived from an EMBL/GenBank/DDBJ whole genome shotgun (WGS) entry which is preliminary data.</text>
</comment>
<reference evidence="2" key="1">
    <citation type="journal article" date="2019" name="Int. J. Syst. Evol. Microbiol.">
        <title>The Global Catalogue of Microorganisms (GCM) 10K type strain sequencing project: providing services to taxonomists for standard genome sequencing and annotation.</title>
        <authorList>
            <consortium name="The Broad Institute Genomics Platform"/>
            <consortium name="The Broad Institute Genome Sequencing Center for Infectious Disease"/>
            <person name="Wu L."/>
            <person name="Ma J."/>
        </authorList>
    </citation>
    <scope>NUCLEOTIDE SEQUENCE [LARGE SCALE GENOMIC DNA]</scope>
    <source>
        <strain evidence="2">CGMCC 1.15731</strain>
    </source>
</reference>
<name>A0ABV9H7M5_9HYPH</name>
<dbReference type="EMBL" id="JBHSEL010000049">
    <property type="protein sequence ID" value="MFC4624950.1"/>
    <property type="molecule type" value="Genomic_DNA"/>
</dbReference>
<proteinExistence type="predicted"/>
<gene>
    <name evidence="1" type="ORF">ACFO1V_06890</name>
</gene>
<protein>
    <submittedName>
        <fullName evidence="1">Uncharacterized protein</fullName>
    </submittedName>
</protein>
<evidence type="ECO:0000313" key="2">
    <source>
        <dbReference type="Proteomes" id="UP001596042"/>
    </source>
</evidence>